<feature type="signal peptide" evidence="1">
    <location>
        <begin position="1"/>
        <end position="23"/>
    </location>
</feature>
<feature type="chain" id="PRO_5007284631" description="Secreted protein" evidence="1">
    <location>
        <begin position="24"/>
        <end position="114"/>
    </location>
</feature>
<dbReference type="EMBL" id="GEDV01011294">
    <property type="protein sequence ID" value="JAP77263.1"/>
    <property type="molecule type" value="Transcribed_RNA"/>
</dbReference>
<reference evidence="2" key="1">
    <citation type="journal article" date="2016" name="Ticks Tick Borne Dis.">
        <title>De novo assembly and annotation of the salivary gland transcriptome of Rhipicephalus appendiculatus male and female ticks during blood feeding.</title>
        <authorList>
            <person name="de Castro M.H."/>
            <person name="de Klerk D."/>
            <person name="Pienaar R."/>
            <person name="Latif A.A."/>
            <person name="Rees D.J."/>
            <person name="Mans B.J."/>
        </authorList>
    </citation>
    <scope>NUCLEOTIDE SEQUENCE</scope>
    <source>
        <tissue evidence="2">Salivary glands</tissue>
    </source>
</reference>
<proteinExistence type="predicted"/>
<sequence length="114" mass="12572">MRYAVSCFCLSLLGSIRVAHLLAEVSGLPSNYKNGYNKQLYGGANTAVGFHLVRKHIVVSQYTESLNMCAGSNNAGSVIFCDSLCTQAAHKSAITFHLLLICWRKADFRTSIYY</sequence>
<dbReference type="AlphaFoldDB" id="A0A131YD26"/>
<evidence type="ECO:0000256" key="1">
    <source>
        <dbReference type="SAM" id="SignalP"/>
    </source>
</evidence>
<keyword evidence="1" id="KW-0732">Signal</keyword>
<protein>
    <recommendedName>
        <fullName evidence="3">Secreted protein</fullName>
    </recommendedName>
</protein>
<organism evidence="2">
    <name type="scientific">Rhipicephalus appendiculatus</name>
    <name type="common">Brown ear tick</name>
    <dbReference type="NCBI Taxonomy" id="34631"/>
    <lineage>
        <taxon>Eukaryota</taxon>
        <taxon>Metazoa</taxon>
        <taxon>Ecdysozoa</taxon>
        <taxon>Arthropoda</taxon>
        <taxon>Chelicerata</taxon>
        <taxon>Arachnida</taxon>
        <taxon>Acari</taxon>
        <taxon>Parasitiformes</taxon>
        <taxon>Ixodida</taxon>
        <taxon>Ixodoidea</taxon>
        <taxon>Ixodidae</taxon>
        <taxon>Rhipicephalinae</taxon>
        <taxon>Rhipicephalus</taxon>
        <taxon>Rhipicephalus</taxon>
    </lineage>
</organism>
<name>A0A131YD26_RHIAP</name>
<accession>A0A131YD26</accession>
<evidence type="ECO:0000313" key="2">
    <source>
        <dbReference type="EMBL" id="JAP77263.1"/>
    </source>
</evidence>
<evidence type="ECO:0008006" key="3">
    <source>
        <dbReference type="Google" id="ProtNLM"/>
    </source>
</evidence>